<dbReference type="Pfam" id="PF16746">
    <property type="entry name" value="BAR_3"/>
    <property type="match status" value="1"/>
</dbReference>
<dbReference type="InterPro" id="IPR004148">
    <property type="entry name" value="BAR_dom"/>
</dbReference>
<keyword evidence="2" id="KW-0862">Zinc</keyword>
<dbReference type="PANTHER" id="PTHR23180:SF406">
    <property type="entry name" value="ADP-RIBOSYLATION FACTOR GTPASE-ACTIVATING PROTEIN AGD10"/>
    <property type="match status" value="1"/>
</dbReference>
<evidence type="ECO:0000313" key="4">
    <source>
        <dbReference type="EMBL" id="CAI8613974.1"/>
    </source>
</evidence>
<dbReference type="SUPFAM" id="SSF103657">
    <property type="entry name" value="BAR/IMD domain-like"/>
    <property type="match status" value="1"/>
</dbReference>
<evidence type="ECO:0000256" key="1">
    <source>
        <dbReference type="ARBA" id="ARBA00022723"/>
    </source>
</evidence>
<dbReference type="GO" id="GO:0005737">
    <property type="term" value="C:cytoplasm"/>
    <property type="evidence" value="ECO:0007669"/>
    <property type="project" value="InterPro"/>
</dbReference>
<evidence type="ECO:0000256" key="2">
    <source>
        <dbReference type="ARBA" id="ARBA00022833"/>
    </source>
</evidence>
<evidence type="ECO:0000313" key="5">
    <source>
        <dbReference type="Proteomes" id="UP001157006"/>
    </source>
</evidence>
<dbReference type="InterPro" id="IPR027267">
    <property type="entry name" value="AH/BAR_dom_sf"/>
</dbReference>
<name>A0AAV1AY33_VICFA</name>
<protein>
    <recommendedName>
        <fullName evidence="3">BAR domain-containing protein</fullName>
    </recommendedName>
</protein>
<accession>A0AAV1AY33</accession>
<proteinExistence type="predicted"/>
<feature type="domain" description="BAR" evidence="3">
    <location>
        <begin position="6"/>
        <end position="185"/>
    </location>
</feature>
<gene>
    <name evidence="4" type="ORF">VFH_V107160</name>
</gene>
<dbReference type="GO" id="GO:0005096">
    <property type="term" value="F:GTPase activator activity"/>
    <property type="evidence" value="ECO:0007669"/>
    <property type="project" value="InterPro"/>
</dbReference>
<keyword evidence="5" id="KW-1185">Reference proteome</keyword>
<dbReference type="EMBL" id="OX451740">
    <property type="protein sequence ID" value="CAI8613974.1"/>
    <property type="molecule type" value="Genomic_DNA"/>
</dbReference>
<organism evidence="4 5">
    <name type="scientific">Vicia faba</name>
    <name type="common">Broad bean</name>
    <name type="synonym">Faba vulgaris</name>
    <dbReference type="NCBI Taxonomy" id="3906"/>
    <lineage>
        <taxon>Eukaryota</taxon>
        <taxon>Viridiplantae</taxon>
        <taxon>Streptophyta</taxon>
        <taxon>Embryophyta</taxon>
        <taxon>Tracheophyta</taxon>
        <taxon>Spermatophyta</taxon>
        <taxon>Magnoliopsida</taxon>
        <taxon>eudicotyledons</taxon>
        <taxon>Gunneridae</taxon>
        <taxon>Pentapetalae</taxon>
        <taxon>rosids</taxon>
        <taxon>fabids</taxon>
        <taxon>Fabales</taxon>
        <taxon>Fabaceae</taxon>
        <taxon>Papilionoideae</taxon>
        <taxon>50 kb inversion clade</taxon>
        <taxon>NPAAA clade</taxon>
        <taxon>Hologalegina</taxon>
        <taxon>IRL clade</taxon>
        <taxon>Fabeae</taxon>
        <taxon>Vicia</taxon>
    </lineage>
</organism>
<sequence length="185" mass="21215">MHFKNLDDTPMFRHQLQCLEESAESLRLRSVKFYKGCRKYTEGLGEAYDGDIAFVSSLENFGGGHNDPHFVALGGPVMNKFTIALREISTFKELLRSRVEHVIDGRLLQIVNVDINAVKEARKRFDKVALIYDQAREKFMSLRKSTKIDIATVVEEELKIARTSFEEARFSLVGALNNIEVKKRF</sequence>
<dbReference type="Proteomes" id="UP001157006">
    <property type="component" value="Chromosome 5"/>
</dbReference>
<dbReference type="PANTHER" id="PTHR23180">
    <property type="entry name" value="CENTAURIN/ARF"/>
    <property type="match status" value="1"/>
</dbReference>
<dbReference type="InterPro" id="IPR045258">
    <property type="entry name" value="ACAP1/2/3-like"/>
</dbReference>
<dbReference type="AlphaFoldDB" id="A0AAV1AY33"/>
<reference evidence="4 5" key="1">
    <citation type="submission" date="2023-01" db="EMBL/GenBank/DDBJ databases">
        <authorList>
            <person name="Kreplak J."/>
        </authorList>
    </citation>
    <scope>NUCLEOTIDE SEQUENCE [LARGE SCALE GENOMIC DNA]</scope>
</reference>
<evidence type="ECO:0000259" key="3">
    <source>
        <dbReference type="Pfam" id="PF16746"/>
    </source>
</evidence>
<dbReference type="GO" id="GO:0046872">
    <property type="term" value="F:metal ion binding"/>
    <property type="evidence" value="ECO:0007669"/>
    <property type="project" value="UniProtKB-KW"/>
</dbReference>
<dbReference type="Gene3D" id="1.20.1270.60">
    <property type="entry name" value="Arfaptin homology (AH) domain/BAR domain"/>
    <property type="match status" value="1"/>
</dbReference>
<keyword evidence="1" id="KW-0479">Metal-binding</keyword>